<dbReference type="Proteomes" id="UP001279410">
    <property type="component" value="Unassembled WGS sequence"/>
</dbReference>
<keyword evidence="2" id="KW-1185">Reference proteome</keyword>
<dbReference type="AlphaFoldDB" id="A0AAD3N3P3"/>
<gene>
    <name evidence="1" type="ORF">AKAME5_001842800</name>
</gene>
<comment type="caution">
    <text evidence="1">The sequence shown here is derived from an EMBL/GenBank/DDBJ whole genome shotgun (WGS) entry which is preliminary data.</text>
</comment>
<reference evidence="1" key="1">
    <citation type="submission" date="2022-08" db="EMBL/GenBank/DDBJ databases">
        <title>Genome sequencing of akame (Lates japonicus).</title>
        <authorList>
            <person name="Hashiguchi Y."/>
            <person name="Takahashi H."/>
        </authorList>
    </citation>
    <scope>NUCLEOTIDE SEQUENCE</scope>
    <source>
        <strain evidence="1">Kochi</strain>
    </source>
</reference>
<dbReference type="GO" id="GO:0016787">
    <property type="term" value="F:hydrolase activity"/>
    <property type="evidence" value="ECO:0007669"/>
    <property type="project" value="UniProtKB-KW"/>
</dbReference>
<evidence type="ECO:0000313" key="2">
    <source>
        <dbReference type="Proteomes" id="UP001279410"/>
    </source>
</evidence>
<keyword evidence="1" id="KW-0378">Hydrolase</keyword>
<protein>
    <submittedName>
        <fullName evidence="1">Probable ubiquitin carboxyl-terminal hydrolase FAF-X isoform X1</fullName>
    </submittedName>
</protein>
<proteinExistence type="predicted"/>
<name>A0AAD3N3P3_LATJO</name>
<sequence>MKLKERTGETGVEETITEGTLGLPKLLPSRHQRKYYATGCERRANLIKRQRRSSWWRWLSGCVRQPQEQIVDTLTGMYYLGCEALGRVNASVGPRPNKGFMGLKSAGACYMNSHSAAGAILLSAASMQPPRHRH</sequence>
<organism evidence="1 2">
    <name type="scientific">Lates japonicus</name>
    <name type="common">Japanese lates</name>
    <dbReference type="NCBI Taxonomy" id="270547"/>
    <lineage>
        <taxon>Eukaryota</taxon>
        <taxon>Metazoa</taxon>
        <taxon>Chordata</taxon>
        <taxon>Craniata</taxon>
        <taxon>Vertebrata</taxon>
        <taxon>Euteleostomi</taxon>
        <taxon>Actinopterygii</taxon>
        <taxon>Neopterygii</taxon>
        <taxon>Teleostei</taxon>
        <taxon>Neoteleostei</taxon>
        <taxon>Acanthomorphata</taxon>
        <taxon>Carangaria</taxon>
        <taxon>Carangaria incertae sedis</taxon>
        <taxon>Centropomidae</taxon>
        <taxon>Lates</taxon>
    </lineage>
</organism>
<evidence type="ECO:0000313" key="1">
    <source>
        <dbReference type="EMBL" id="GLD67062.1"/>
    </source>
</evidence>
<dbReference type="EMBL" id="BRZM01000102">
    <property type="protein sequence ID" value="GLD67062.1"/>
    <property type="molecule type" value="Genomic_DNA"/>
</dbReference>
<accession>A0AAD3N3P3</accession>